<dbReference type="RefSeq" id="WP_242148030.1">
    <property type="nucleotide sequence ID" value="NZ_CP093379.1"/>
</dbReference>
<evidence type="ECO:0000313" key="2">
    <source>
        <dbReference type="Proteomes" id="UP000829542"/>
    </source>
</evidence>
<accession>A0ABY3X2C5</accession>
<dbReference type="Proteomes" id="UP000829542">
    <property type="component" value="Chromosome"/>
</dbReference>
<proteinExistence type="predicted"/>
<evidence type="ECO:0000313" key="1">
    <source>
        <dbReference type="EMBL" id="UNM95612.1"/>
    </source>
</evidence>
<dbReference type="InterPro" id="IPR036412">
    <property type="entry name" value="HAD-like_sf"/>
</dbReference>
<dbReference type="InterPro" id="IPR023214">
    <property type="entry name" value="HAD_sf"/>
</dbReference>
<keyword evidence="1" id="KW-0378">Hydrolase</keyword>
<keyword evidence="2" id="KW-1185">Reference proteome</keyword>
<organism evidence="1 2">
    <name type="scientific">Ignatzschineria rhizosphaerae</name>
    <dbReference type="NCBI Taxonomy" id="2923279"/>
    <lineage>
        <taxon>Bacteria</taxon>
        <taxon>Pseudomonadati</taxon>
        <taxon>Pseudomonadota</taxon>
        <taxon>Gammaproteobacteria</taxon>
        <taxon>Cardiobacteriales</taxon>
        <taxon>Ignatzschineriaceae</taxon>
        <taxon>Ignatzschineria</taxon>
    </lineage>
</organism>
<protein>
    <submittedName>
        <fullName evidence="1">HAD family hydrolase</fullName>
    </submittedName>
</protein>
<dbReference type="EMBL" id="CP093379">
    <property type="protein sequence ID" value="UNM95612.1"/>
    <property type="molecule type" value="Genomic_DNA"/>
</dbReference>
<dbReference type="Pfam" id="PF08282">
    <property type="entry name" value="Hydrolase_3"/>
    <property type="match status" value="1"/>
</dbReference>
<dbReference type="Gene3D" id="3.30.1240.10">
    <property type="match status" value="1"/>
</dbReference>
<dbReference type="PANTHER" id="PTHR10000:SF53">
    <property type="entry name" value="5-AMINO-6-(5-PHOSPHO-D-RIBITYLAMINO)URACIL PHOSPHATASE YBJI-RELATED"/>
    <property type="match status" value="1"/>
</dbReference>
<dbReference type="PANTHER" id="PTHR10000">
    <property type="entry name" value="PHOSPHOSERINE PHOSPHATASE"/>
    <property type="match status" value="1"/>
</dbReference>
<name>A0ABY3X2C5_9GAMM</name>
<dbReference type="InterPro" id="IPR006379">
    <property type="entry name" value="HAD-SF_hydro_IIB"/>
</dbReference>
<dbReference type="SUPFAM" id="SSF56784">
    <property type="entry name" value="HAD-like"/>
    <property type="match status" value="1"/>
</dbReference>
<dbReference type="GO" id="GO:0016787">
    <property type="term" value="F:hydrolase activity"/>
    <property type="evidence" value="ECO:0007669"/>
    <property type="project" value="UniProtKB-KW"/>
</dbReference>
<reference evidence="1 2" key="1">
    <citation type="submission" date="2022-03" db="EMBL/GenBank/DDBJ databases">
        <title>Ignatzschineria rhizosphaerae HR5S32.</title>
        <authorList>
            <person name="Sun J.Q."/>
            <person name="Feng J.Y."/>
        </authorList>
    </citation>
    <scope>NUCLEOTIDE SEQUENCE [LARGE SCALE GENOMIC DNA]</scope>
    <source>
        <strain evidence="1 2">HR5S32</strain>
    </source>
</reference>
<gene>
    <name evidence="1" type="ORF">MMG00_10330</name>
</gene>
<dbReference type="NCBIfam" id="TIGR01484">
    <property type="entry name" value="HAD-SF-IIB"/>
    <property type="match status" value="1"/>
</dbReference>
<sequence>MTTVVFDLDGTTIFKGQKMSLEIEVAITTLSRVSEVVFASARPIRDMLPVLPKAFHEFTLIGGNGAFIQYDGKISTISFTDRERALIIDLIHHYQLDYMVDSDRDYAYRGDLNHPLYLNVDPLKLAANLPLRELPSIVKAVFFTMEEEIVNTLLSADLCVHRHGSESLIVISPQGVSKWEGYQQIKSSNSLMMFGNDTNDLPMFEKASVNYVVGDLLQDVPNAKYIEAKDVARTITCLASELM</sequence>
<dbReference type="Gene3D" id="3.40.50.1000">
    <property type="entry name" value="HAD superfamily/HAD-like"/>
    <property type="match status" value="1"/>
</dbReference>